<dbReference type="FunFam" id="1.10.10.10:FF:000035">
    <property type="entry name" value="General transcription factor IIF subunit 2"/>
    <property type="match status" value="1"/>
</dbReference>
<dbReference type="Pfam" id="PF02270">
    <property type="entry name" value="TFIIF_beta"/>
    <property type="match status" value="1"/>
</dbReference>
<dbReference type="GO" id="GO:0003677">
    <property type="term" value="F:DNA binding"/>
    <property type="evidence" value="ECO:0007669"/>
    <property type="project" value="UniProtKB-KW"/>
</dbReference>
<gene>
    <name evidence="13" type="ORF">NEMBOFW57_002116</name>
</gene>
<feature type="region of interest" description="Disordered" evidence="10">
    <location>
        <begin position="1"/>
        <end position="21"/>
    </location>
</feature>
<evidence type="ECO:0000313" key="14">
    <source>
        <dbReference type="Proteomes" id="UP001197093"/>
    </source>
</evidence>
<evidence type="ECO:0000256" key="4">
    <source>
        <dbReference type="ARBA" id="ARBA00023015"/>
    </source>
</evidence>
<dbReference type="SUPFAM" id="SSF50916">
    <property type="entry name" value="Rap30/74 interaction domains"/>
    <property type="match status" value="1"/>
</dbReference>
<evidence type="ECO:0000256" key="6">
    <source>
        <dbReference type="ARBA" id="ARBA00023163"/>
    </source>
</evidence>
<dbReference type="PANTHER" id="PTHR10445:SF0">
    <property type="entry name" value="GENERAL TRANSCRIPTION FACTOR IIF SUBUNIT 2"/>
    <property type="match status" value="1"/>
</dbReference>
<reference evidence="13" key="1">
    <citation type="submission" date="2023-02" db="EMBL/GenBank/DDBJ databases">
        <authorList>
            <person name="Palmer J.M."/>
        </authorList>
    </citation>
    <scope>NUCLEOTIDE SEQUENCE</scope>
    <source>
        <strain evidence="13">FW57</strain>
    </source>
</reference>
<dbReference type="SUPFAM" id="SSF46785">
    <property type="entry name" value="Winged helix' DNA-binding domain"/>
    <property type="match status" value="1"/>
</dbReference>
<evidence type="ECO:0000256" key="2">
    <source>
        <dbReference type="ARBA" id="ARBA00009543"/>
    </source>
</evidence>
<evidence type="ECO:0000256" key="5">
    <source>
        <dbReference type="ARBA" id="ARBA00023125"/>
    </source>
</evidence>
<feature type="domain" description="TFIIF beta subunit HTH" evidence="11">
    <location>
        <begin position="249"/>
        <end position="312"/>
    </location>
</feature>
<accession>A0AAD4HYG1</accession>
<evidence type="ECO:0000313" key="13">
    <source>
        <dbReference type="EMBL" id="KAG7292084.1"/>
    </source>
</evidence>
<dbReference type="InterPro" id="IPR036388">
    <property type="entry name" value="WH-like_DNA-bd_sf"/>
</dbReference>
<keyword evidence="7" id="KW-0539">Nucleus</keyword>
<name>A0AAD4HYG1_9PEZI</name>
<evidence type="ECO:0000256" key="9">
    <source>
        <dbReference type="ARBA" id="ARBA00081863"/>
    </source>
</evidence>
<dbReference type="Proteomes" id="UP001197093">
    <property type="component" value="Unassembled WGS sequence"/>
</dbReference>
<dbReference type="AlphaFoldDB" id="A0AAD4HYG1"/>
<feature type="region of interest" description="Disordered" evidence="10">
    <location>
        <begin position="320"/>
        <end position="348"/>
    </location>
</feature>
<dbReference type="InterPro" id="IPR011039">
    <property type="entry name" value="TFIIF_interaction"/>
</dbReference>
<dbReference type="GO" id="GO:0005674">
    <property type="term" value="C:transcription factor TFIIF complex"/>
    <property type="evidence" value="ECO:0007669"/>
    <property type="project" value="InterPro"/>
</dbReference>
<evidence type="ECO:0000256" key="1">
    <source>
        <dbReference type="ARBA" id="ARBA00004123"/>
    </source>
</evidence>
<dbReference type="CDD" id="cd07980">
    <property type="entry name" value="TFIIF_beta"/>
    <property type="match status" value="1"/>
</dbReference>
<dbReference type="InterPro" id="IPR003196">
    <property type="entry name" value="TFIIF_beta"/>
</dbReference>
<evidence type="ECO:0000259" key="12">
    <source>
        <dbReference type="Pfam" id="PF17683"/>
    </source>
</evidence>
<keyword evidence="5" id="KW-0238">DNA-binding</keyword>
<sequence length="348" mass="39796">MAEQPQIKAEPDTGSPFMDEVDETPDLEFYDATGDSSNSRMYLTRLPNYVWEAWSGLDDDAEIEIGTIRQWTDETGKTRLRMRLKPEIPAHKEVPKEYDMEVANHDVNNTFVFTEQDLPSYAAKNKERAAALAQGIPAHLLRKQQKQMEPPAERGRKGAPYARRPIPKKTKIAGRIKHEVICTPLRNAEADRFLSIRAEAAQQPQKRVQMFNSFWPQSGDITTGHDWDAFLKTREKPTKAKKMENKATRWPENQLLDAIAKCFSEHKYWSIKAFRGKIPQPEAYLRECLDKIAVLHRSGTFANHWSLKAEYQSMVASLPKPADDAAVPKADVLSEDEDDEDIKMEDVL</sequence>
<evidence type="ECO:0000256" key="3">
    <source>
        <dbReference type="ARBA" id="ARBA00021453"/>
    </source>
</evidence>
<proteinExistence type="inferred from homology"/>
<dbReference type="Pfam" id="PF17683">
    <property type="entry name" value="TFIIF_beta_N"/>
    <property type="match status" value="1"/>
</dbReference>
<comment type="similarity">
    <text evidence="2">Belongs to the TFIIF beta subunit family.</text>
</comment>
<evidence type="ECO:0000256" key="7">
    <source>
        <dbReference type="ARBA" id="ARBA00023242"/>
    </source>
</evidence>
<keyword evidence="6" id="KW-0804">Transcription</keyword>
<evidence type="ECO:0000256" key="8">
    <source>
        <dbReference type="ARBA" id="ARBA00081473"/>
    </source>
</evidence>
<feature type="domain" description="TFIIF beta subunit N-terminal" evidence="12">
    <location>
        <begin position="38"/>
        <end position="184"/>
    </location>
</feature>
<dbReference type="InterPro" id="IPR040504">
    <property type="entry name" value="TFIIF_beta_N"/>
</dbReference>
<evidence type="ECO:0000256" key="10">
    <source>
        <dbReference type="SAM" id="MobiDB-lite"/>
    </source>
</evidence>
<organism evidence="13 14">
    <name type="scientific">Staphylotrichum longicolle</name>
    <dbReference type="NCBI Taxonomy" id="669026"/>
    <lineage>
        <taxon>Eukaryota</taxon>
        <taxon>Fungi</taxon>
        <taxon>Dikarya</taxon>
        <taxon>Ascomycota</taxon>
        <taxon>Pezizomycotina</taxon>
        <taxon>Sordariomycetes</taxon>
        <taxon>Sordariomycetidae</taxon>
        <taxon>Sordariales</taxon>
        <taxon>Chaetomiaceae</taxon>
        <taxon>Staphylotrichum</taxon>
    </lineage>
</organism>
<dbReference type="InterPro" id="IPR036390">
    <property type="entry name" value="WH_DNA-bd_sf"/>
</dbReference>
<feature type="region of interest" description="Disordered" evidence="10">
    <location>
        <begin position="143"/>
        <end position="162"/>
    </location>
</feature>
<dbReference type="PANTHER" id="PTHR10445">
    <property type="entry name" value="GENERAL TRANSCRIPTION FACTOR IIF SUBUNIT 2"/>
    <property type="match status" value="1"/>
</dbReference>
<keyword evidence="4" id="KW-0805">Transcription regulation</keyword>
<evidence type="ECO:0000259" key="11">
    <source>
        <dbReference type="Pfam" id="PF02270"/>
    </source>
</evidence>
<comment type="subcellular location">
    <subcellularLocation>
        <location evidence="1">Nucleus</location>
    </subcellularLocation>
</comment>
<dbReference type="InterPro" id="IPR040450">
    <property type="entry name" value="TFIIF_beta_HTH"/>
</dbReference>
<protein>
    <recommendedName>
        <fullName evidence="3">Transcription initiation factor IIF subunit beta</fullName>
    </recommendedName>
    <alternativeName>
        <fullName evidence="9">TFIIF medium subunit</fullName>
    </alternativeName>
    <alternativeName>
        <fullName evidence="8">TFIIF-beta</fullName>
    </alternativeName>
</protein>
<feature type="compositionally biased region" description="Acidic residues" evidence="10">
    <location>
        <begin position="333"/>
        <end position="348"/>
    </location>
</feature>
<keyword evidence="14" id="KW-1185">Reference proteome</keyword>
<comment type="caution">
    <text evidence="13">The sequence shown here is derived from an EMBL/GenBank/DDBJ whole genome shotgun (WGS) entry which is preliminary data.</text>
</comment>
<dbReference type="EMBL" id="JAHCVI010000001">
    <property type="protein sequence ID" value="KAG7292084.1"/>
    <property type="molecule type" value="Genomic_DNA"/>
</dbReference>
<dbReference type="GO" id="GO:0006367">
    <property type="term" value="P:transcription initiation at RNA polymerase II promoter"/>
    <property type="evidence" value="ECO:0007669"/>
    <property type="project" value="InterPro"/>
</dbReference>
<dbReference type="Gene3D" id="1.10.10.10">
    <property type="entry name" value="Winged helix-like DNA-binding domain superfamily/Winged helix DNA-binding domain"/>
    <property type="match status" value="1"/>
</dbReference>